<feature type="non-terminal residue" evidence="2">
    <location>
        <position position="119"/>
    </location>
</feature>
<protein>
    <submittedName>
        <fullName evidence="2">Uncharacterized protein</fullName>
    </submittedName>
</protein>
<dbReference type="EMBL" id="BKCJ011601216">
    <property type="protein sequence ID" value="GFD43603.1"/>
    <property type="molecule type" value="Genomic_DNA"/>
</dbReference>
<sequence>DTAPRVISPAAVEGSMQQTIPELTALCTSLQRQLFELTDKFQAQEMELNQLKERVKLLEEREGATAKKEVATERVSIDIEEIRLDEKEVVAKKVSDDTEEMATVLITMDAASVLSSGGV</sequence>
<evidence type="ECO:0000256" key="1">
    <source>
        <dbReference type="SAM" id="Coils"/>
    </source>
</evidence>
<keyword evidence="1" id="KW-0175">Coiled coil</keyword>
<reference evidence="2" key="1">
    <citation type="journal article" date="2019" name="Sci. Rep.">
        <title>Draft genome of Tanacetum cinerariifolium, the natural source of mosquito coil.</title>
        <authorList>
            <person name="Yamashiro T."/>
            <person name="Shiraishi A."/>
            <person name="Satake H."/>
            <person name="Nakayama K."/>
        </authorList>
    </citation>
    <scope>NUCLEOTIDE SEQUENCE</scope>
</reference>
<accession>A0A699W9U5</accession>
<dbReference type="AlphaFoldDB" id="A0A699W9U5"/>
<evidence type="ECO:0000313" key="2">
    <source>
        <dbReference type="EMBL" id="GFD43603.1"/>
    </source>
</evidence>
<feature type="non-terminal residue" evidence="2">
    <location>
        <position position="1"/>
    </location>
</feature>
<organism evidence="2">
    <name type="scientific">Tanacetum cinerariifolium</name>
    <name type="common">Dalmatian daisy</name>
    <name type="synonym">Chrysanthemum cinerariifolium</name>
    <dbReference type="NCBI Taxonomy" id="118510"/>
    <lineage>
        <taxon>Eukaryota</taxon>
        <taxon>Viridiplantae</taxon>
        <taxon>Streptophyta</taxon>
        <taxon>Embryophyta</taxon>
        <taxon>Tracheophyta</taxon>
        <taxon>Spermatophyta</taxon>
        <taxon>Magnoliopsida</taxon>
        <taxon>eudicotyledons</taxon>
        <taxon>Gunneridae</taxon>
        <taxon>Pentapetalae</taxon>
        <taxon>asterids</taxon>
        <taxon>campanulids</taxon>
        <taxon>Asterales</taxon>
        <taxon>Asteraceae</taxon>
        <taxon>Asteroideae</taxon>
        <taxon>Anthemideae</taxon>
        <taxon>Anthemidinae</taxon>
        <taxon>Tanacetum</taxon>
    </lineage>
</organism>
<dbReference type="InterPro" id="IPR038077">
    <property type="entry name" value="Troponin_sf"/>
</dbReference>
<name>A0A699W9U5_TANCI</name>
<comment type="caution">
    <text evidence="2">The sequence shown here is derived from an EMBL/GenBank/DDBJ whole genome shotgun (WGS) entry which is preliminary data.</text>
</comment>
<dbReference type="SUPFAM" id="SSF90250">
    <property type="entry name" value="Troponin coil-coiled subunits"/>
    <property type="match status" value="1"/>
</dbReference>
<feature type="coiled-coil region" evidence="1">
    <location>
        <begin position="34"/>
        <end position="68"/>
    </location>
</feature>
<dbReference type="Gene3D" id="1.20.5.350">
    <property type="match status" value="1"/>
</dbReference>
<gene>
    <name evidence="2" type="ORF">Tci_915572</name>
</gene>
<proteinExistence type="predicted"/>